<dbReference type="EMBL" id="FXAZ01000003">
    <property type="protein sequence ID" value="SMG45200.1"/>
    <property type="molecule type" value="Genomic_DNA"/>
</dbReference>
<dbReference type="STRING" id="1852522.SAMN06295960_2718"/>
<evidence type="ECO:0000313" key="1">
    <source>
        <dbReference type="EMBL" id="SMG45200.1"/>
    </source>
</evidence>
<keyword evidence="2" id="KW-1185">Reference proteome</keyword>
<dbReference type="OrthoDB" id="1871252at2"/>
<dbReference type="Proteomes" id="UP000193834">
    <property type="component" value="Unassembled WGS sequence"/>
</dbReference>
<sequence length="823" mass="95160">MRTLLERFAAQYAYEEDKLTGHDDDQSSIHYPSVYLFIGDKTASLIQPMMDIHHRLWENSAGVMYVQIGTERQHTVVDRHPAANHSAYEASRDGFEHQPSHDAEHNNLARSSRYTRIALQVQAEQEKSKTYRHDLYQELRQDASHLYQLNRALRQVSMNIAEYGRLYASFDRIHLHVITRVDDPLNVFLPELSVLASAIFGQSFKSVQMDLHVLIRERDQIESFGYTSAVGMAFIRELEQMQSSDYSFEALLHMTEDGIAIPVKHESRALFDLVYVLSDKDERGITLGSDAEDDAELISHIALLKNRRLKEDGPDINRGASSYNNTSFKNNLLNESGVQGYVSAGFSKVKRPNRSIALTVLYHFFCGLEQRMSQPIDRSVQEKLSLLGVDTMQDTASVLALLPDSSAIEHMNGLMTHSISYGALKRMTLAEAEEALFGQGCALYFRENVEREAERILGQVDIESELTRDQAARLARSPEVSFYHLHVWSDEHIDHEGVMGELQSLQRDKSRELVSLQGELEELYQLRVEDLSFQRLPLMDKHNIRSFIRAFFDTVYLKKLEMVRREAELALLKRYERALIHIHTTYKHQVRQMEELRQMIKEAAQDSIRQADDYIGQNLMAYYELVTAAAMEDFEKKRGAYAFFEERYVGDVAALLNAGPDQLLKRLVQVCEQEILTQQPFKLAFEEELLQRANVAVEYHNKEVLAKDDLFKKLYRTLEDHAGIRIRLLDYTHKHRYEEKYFFGDTRSEFVRFAIQADETSRIYKLGAVHENRKSGVEKLNLMGGFQLKDLLFYRNGKVYYDSYQEHGYVLHGLDPSMLPELE</sequence>
<protein>
    <recommendedName>
        <fullName evidence="3">Transcription initiation factor TFIID</fullName>
    </recommendedName>
</protein>
<dbReference type="AlphaFoldDB" id="A0A1X7KVD5"/>
<reference evidence="1 2" key="1">
    <citation type="submission" date="2017-04" db="EMBL/GenBank/DDBJ databases">
        <authorList>
            <person name="Afonso C.L."/>
            <person name="Miller P.J."/>
            <person name="Scott M.A."/>
            <person name="Spackman E."/>
            <person name="Goraichik I."/>
            <person name="Dimitrov K.M."/>
            <person name="Suarez D.L."/>
            <person name="Swayne D.E."/>
        </authorList>
    </citation>
    <scope>NUCLEOTIDE SEQUENCE [LARGE SCALE GENOMIC DNA]</scope>
    <source>
        <strain evidence="1 2">11</strain>
    </source>
</reference>
<proteinExistence type="predicted"/>
<organism evidence="1 2">
    <name type="scientific">Paenibacillus aquistagni</name>
    <dbReference type="NCBI Taxonomy" id="1852522"/>
    <lineage>
        <taxon>Bacteria</taxon>
        <taxon>Bacillati</taxon>
        <taxon>Bacillota</taxon>
        <taxon>Bacilli</taxon>
        <taxon>Bacillales</taxon>
        <taxon>Paenibacillaceae</taxon>
        <taxon>Paenibacillus</taxon>
    </lineage>
</organism>
<evidence type="ECO:0008006" key="3">
    <source>
        <dbReference type="Google" id="ProtNLM"/>
    </source>
</evidence>
<name>A0A1X7KVD5_9BACL</name>
<gene>
    <name evidence="1" type="ORF">SAMN06295960_2718</name>
</gene>
<evidence type="ECO:0000313" key="2">
    <source>
        <dbReference type="Proteomes" id="UP000193834"/>
    </source>
</evidence>
<dbReference type="RefSeq" id="WP_085494885.1">
    <property type="nucleotide sequence ID" value="NZ_FXAZ01000003.1"/>
</dbReference>
<accession>A0A1X7KVD5</accession>